<dbReference type="EMBL" id="JAWDIO010000002">
    <property type="protein sequence ID" value="MDU0352838.1"/>
    <property type="molecule type" value="Genomic_DNA"/>
</dbReference>
<keyword evidence="2" id="KW-0732">Signal</keyword>
<dbReference type="InterPro" id="IPR036514">
    <property type="entry name" value="SGNH_hydro_sf"/>
</dbReference>
<dbReference type="PANTHER" id="PTHR31988">
    <property type="entry name" value="ESTERASE, PUTATIVE (DUF303)-RELATED"/>
    <property type="match status" value="1"/>
</dbReference>
<feature type="chain" id="PRO_5045764369" evidence="2">
    <location>
        <begin position="22"/>
        <end position="252"/>
    </location>
</feature>
<feature type="domain" description="Sialate O-acetylesterase" evidence="3">
    <location>
        <begin position="30"/>
        <end position="247"/>
    </location>
</feature>
<dbReference type="PANTHER" id="PTHR31988:SF19">
    <property type="entry name" value="9-O-ACETYL-N-ACETYLNEURAMINIC ACID DEACETYLASE-RELATED"/>
    <property type="match status" value="1"/>
</dbReference>
<dbReference type="InterPro" id="IPR052940">
    <property type="entry name" value="Carb_Esterase_6"/>
</dbReference>
<name>A0ABU3SS46_9ALTE</name>
<reference evidence="4 5" key="1">
    <citation type="submission" date="2023-10" db="EMBL/GenBank/DDBJ databases">
        <title>Glaciecola aquimarina strain GGW-M5 nov., isolated from a coastal seawater.</title>
        <authorList>
            <person name="Bayburt H."/>
            <person name="Kim J.M."/>
            <person name="Choi B.J."/>
            <person name="Jeon C.O."/>
        </authorList>
    </citation>
    <scope>NUCLEOTIDE SEQUENCE [LARGE SCALE GENOMIC DNA]</scope>
    <source>
        <strain evidence="4 5">KCTC 32108</strain>
    </source>
</reference>
<dbReference type="Gene3D" id="3.40.50.1110">
    <property type="entry name" value="SGNH hydrolase"/>
    <property type="match status" value="1"/>
</dbReference>
<gene>
    <name evidence="4" type="ORF">RS130_01895</name>
</gene>
<dbReference type="Proteomes" id="UP001247805">
    <property type="component" value="Unassembled WGS sequence"/>
</dbReference>
<keyword evidence="5" id="KW-1185">Reference proteome</keyword>
<protein>
    <submittedName>
        <fullName evidence="4">Sialate O-acetylesterase</fullName>
    </submittedName>
</protein>
<dbReference type="SUPFAM" id="SSF52266">
    <property type="entry name" value="SGNH hydrolase"/>
    <property type="match status" value="1"/>
</dbReference>
<evidence type="ECO:0000256" key="2">
    <source>
        <dbReference type="SAM" id="SignalP"/>
    </source>
</evidence>
<accession>A0ABU3SS46</accession>
<keyword evidence="1" id="KW-0378">Hydrolase</keyword>
<dbReference type="RefSeq" id="WP_316024545.1">
    <property type="nucleotide sequence ID" value="NZ_JAWDIO010000002.1"/>
</dbReference>
<comment type="caution">
    <text evidence="4">The sequence shown here is derived from an EMBL/GenBank/DDBJ whole genome shotgun (WGS) entry which is preliminary data.</text>
</comment>
<organism evidence="4 5">
    <name type="scientific">Paraglaciecola aquimarina</name>
    <dbReference type="NCBI Taxonomy" id="1235557"/>
    <lineage>
        <taxon>Bacteria</taxon>
        <taxon>Pseudomonadati</taxon>
        <taxon>Pseudomonadota</taxon>
        <taxon>Gammaproteobacteria</taxon>
        <taxon>Alteromonadales</taxon>
        <taxon>Alteromonadaceae</taxon>
        <taxon>Paraglaciecola</taxon>
    </lineage>
</organism>
<evidence type="ECO:0000259" key="3">
    <source>
        <dbReference type="Pfam" id="PF03629"/>
    </source>
</evidence>
<feature type="signal peptide" evidence="2">
    <location>
        <begin position="1"/>
        <end position="21"/>
    </location>
</feature>
<evidence type="ECO:0000313" key="5">
    <source>
        <dbReference type="Proteomes" id="UP001247805"/>
    </source>
</evidence>
<evidence type="ECO:0000256" key="1">
    <source>
        <dbReference type="ARBA" id="ARBA00022801"/>
    </source>
</evidence>
<evidence type="ECO:0000313" key="4">
    <source>
        <dbReference type="EMBL" id="MDU0352838.1"/>
    </source>
</evidence>
<dbReference type="InterPro" id="IPR005181">
    <property type="entry name" value="SASA"/>
</dbReference>
<dbReference type="Pfam" id="PF03629">
    <property type="entry name" value="SASA"/>
    <property type="match status" value="1"/>
</dbReference>
<sequence>MKTYILIVLLSLLVSACSVNNIEANKQDIHVYILIGQSNMAGRAPVVAQQFNVIDDTLLLDAEGQWQLANNPLNRYSSIRKKMSMQKLGIGYAFAKTMQAQLATQQPSAKIGLVVNAKGGSSIVEWQPSEFFYQEVLRRAKQAQQTGTLKGILWHQGESDFEDADYLPKLVALVNNLRADLQHPTLPFVAGQIHDTPLINHQIAALPSHLACTGYVSSAELTAMDRWHFDNDSMLKLGAGYAETMLKIQQQK</sequence>
<proteinExistence type="predicted"/>
<dbReference type="PROSITE" id="PS51257">
    <property type="entry name" value="PROKAR_LIPOPROTEIN"/>
    <property type="match status" value="1"/>
</dbReference>